<dbReference type="RefSeq" id="XP_030841971.1">
    <property type="nucleotide sequence ID" value="XM_030986111.1"/>
</dbReference>
<dbReference type="GO" id="GO:0090307">
    <property type="term" value="P:mitotic spindle assembly"/>
    <property type="evidence" value="ECO:0000318"/>
    <property type="project" value="GO_Central"/>
</dbReference>
<comment type="subcellular location">
    <subcellularLocation>
        <location evidence="1">Cytoplasm</location>
        <location evidence="1">Cytoskeleton</location>
        <location evidence="1">Spindle</location>
    </subcellularLocation>
</comment>
<dbReference type="GO" id="GO:0007018">
    <property type="term" value="P:microtubule-based movement"/>
    <property type="evidence" value="ECO:0007669"/>
    <property type="project" value="InterPro"/>
</dbReference>
<dbReference type="PANTHER" id="PTHR47970:SF29">
    <property type="entry name" value="KINESIN FAMILY MEMBER 20B"/>
    <property type="match status" value="1"/>
</dbReference>
<keyword evidence="7 11" id="KW-0175">Coiled coil</keyword>
<comment type="similarity">
    <text evidence="10">Belongs to the TRAFAC class myosin-kinesin ATPase superfamily. Kinesin family.</text>
</comment>
<evidence type="ECO:0000256" key="4">
    <source>
        <dbReference type="ARBA" id="ARBA00022701"/>
    </source>
</evidence>
<dbReference type="GO" id="GO:0008017">
    <property type="term" value="F:microtubule binding"/>
    <property type="evidence" value="ECO:0007669"/>
    <property type="project" value="InterPro"/>
</dbReference>
<evidence type="ECO:0000256" key="5">
    <source>
        <dbReference type="ARBA" id="ARBA00022741"/>
    </source>
</evidence>
<accession>A0A7M7NWH2</accession>
<dbReference type="InParanoid" id="A0A7M7NWH2"/>
<dbReference type="GO" id="GO:0008574">
    <property type="term" value="F:plus-end-directed microtubule motor activity"/>
    <property type="evidence" value="ECO:0000318"/>
    <property type="project" value="GO_Central"/>
</dbReference>
<evidence type="ECO:0000256" key="7">
    <source>
        <dbReference type="ARBA" id="ARBA00023054"/>
    </source>
</evidence>
<keyword evidence="8 10" id="KW-0505">Motor protein</keyword>
<keyword evidence="4" id="KW-0493">Microtubule</keyword>
<feature type="coiled-coil region" evidence="11">
    <location>
        <begin position="733"/>
        <end position="909"/>
    </location>
</feature>
<dbReference type="InterPro" id="IPR047149">
    <property type="entry name" value="KIF11-like"/>
</dbReference>
<evidence type="ECO:0000256" key="2">
    <source>
        <dbReference type="ARBA" id="ARBA00022490"/>
    </source>
</evidence>
<dbReference type="SMART" id="SM00129">
    <property type="entry name" value="KISc"/>
    <property type="match status" value="1"/>
</dbReference>
<evidence type="ECO:0000313" key="15">
    <source>
        <dbReference type="Proteomes" id="UP000007110"/>
    </source>
</evidence>
<keyword evidence="15" id="KW-1185">Reference proteome</keyword>
<keyword evidence="2" id="KW-0963">Cytoplasm</keyword>
<dbReference type="OrthoDB" id="2403182at2759"/>
<dbReference type="GO" id="GO:0005876">
    <property type="term" value="C:spindle microtubule"/>
    <property type="evidence" value="ECO:0000318"/>
    <property type="project" value="GO_Central"/>
</dbReference>
<dbReference type="PROSITE" id="PS50067">
    <property type="entry name" value="KINESIN_MOTOR_2"/>
    <property type="match status" value="1"/>
</dbReference>
<feature type="compositionally biased region" description="Acidic residues" evidence="12">
    <location>
        <begin position="597"/>
        <end position="618"/>
    </location>
</feature>
<evidence type="ECO:0000256" key="8">
    <source>
        <dbReference type="ARBA" id="ARBA00023175"/>
    </source>
</evidence>
<dbReference type="PANTHER" id="PTHR47970">
    <property type="entry name" value="KINESIN-LIKE PROTEIN KIF11"/>
    <property type="match status" value="1"/>
</dbReference>
<reference evidence="14" key="2">
    <citation type="submission" date="2021-01" db="UniProtKB">
        <authorList>
            <consortium name="EnsemblMetazoa"/>
        </authorList>
    </citation>
    <scope>IDENTIFICATION</scope>
</reference>
<dbReference type="SUPFAM" id="SSF52540">
    <property type="entry name" value="P-loop containing nucleoside triphosphate hydrolases"/>
    <property type="match status" value="1"/>
</dbReference>
<dbReference type="EnsemblMetazoa" id="XM_030986111">
    <property type="protein sequence ID" value="XP_030841971"/>
    <property type="gene ID" value="LOC105442319"/>
</dbReference>
<feature type="domain" description="Kinesin motor" evidence="13">
    <location>
        <begin position="58"/>
        <end position="527"/>
    </location>
</feature>
<evidence type="ECO:0000256" key="9">
    <source>
        <dbReference type="ARBA" id="ARBA00023212"/>
    </source>
</evidence>
<feature type="binding site" evidence="10">
    <location>
        <begin position="154"/>
        <end position="161"/>
    </location>
    <ligand>
        <name>ATP</name>
        <dbReference type="ChEBI" id="CHEBI:30616"/>
    </ligand>
</feature>
<dbReference type="GO" id="GO:0005524">
    <property type="term" value="F:ATP binding"/>
    <property type="evidence" value="ECO:0007669"/>
    <property type="project" value="UniProtKB-UniRule"/>
</dbReference>
<feature type="compositionally biased region" description="Low complexity" evidence="12">
    <location>
        <begin position="1454"/>
        <end position="1466"/>
    </location>
</feature>
<dbReference type="EnsemblMetazoa" id="XM_030986112">
    <property type="protein sequence ID" value="XP_030841972"/>
    <property type="gene ID" value="LOC105442319"/>
</dbReference>
<keyword evidence="6 10" id="KW-0067">ATP-binding</keyword>
<feature type="coiled-coil region" evidence="11">
    <location>
        <begin position="667"/>
        <end position="702"/>
    </location>
</feature>
<dbReference type="InterPro" id="IPR019821">
    <property type="entry name" value="Kinesin_motor_CS"/>
</dbReference>
<feature type="compositionally biased region" description="Low complexity" evidence="12">
    <location>
        <begin position="1577"/>
        <end position="1589"/>
    </location>
</feature>
<feature type="compositionally biased region" description="Basic and acidic residues" evidence="12">
    <location>
        <begin position="1535"/>
        <end position="1546"/>
    </location>
</feature>
<evidence type="ECO:0000256" key="12">
    <source>
        <dbReference type="SAM" id="MobiDB-lite"/>
    </source>
</evidence>
<keyword evidence="5 10" id="KW-0547">Nucleotide-binding</keyword>
<feature type="region of interest" description="Disordered" evidence="12">
    <location>
        <begin position="597"/>
        <end position="630"/>
    </location>
</feature>
<evidence type="ECO:0000256" key="1">
    <source>
        <dbReference type="ARBA" id="ARBA00004186"/>
    </source>
</evidence>
<evidence type="ECO:0000259" key="13">
    <source>
        <dbReference type="PROSITE" id="PS50067"/>
    </source>
</evidence>
<dbReference type="CDD" id="cd21786">
    <property type="entry name" value="RBD_KIF20B"/>
    <property type="match status" value="1"/>
</dbReference>
<feature type="coiled-coil region" evidence="11">
    <location>
        <begin position="934"/>
        <end position="1157"/>
    </location>
</feature>
<evidence type="ECO:0000256" key="10">
    <source>
        <dbReference type="PROSITE-ProRule" id="PRU00283"/>
    </source>
</evidence>
<feature type="compositionally biased region" description="Polar residues" evidence="12">
    <location>
        <begin position="1"/>
        <end position="11"/>
    </location>
</feature>
<dbReference type="InterPro" id="IPR036961">
    <property type="entry name" value="Kinesin_motor_dom_sf"/>
</dbReference>
<feature type="region of interest" description="Disordered" evidence="12">
    <location>
        <begin position="1387"/>
        <end position="1617"/>
    </location>
</feature>
<feature type="compositionally biased region" description="Polar residues" evidence="12">
    <location>
        <begin position="256"/>
        <end position="269"/>
    </location>
</feature>
<reference evidence="15" key="1">
    <citation type="submission" date="2015-02" db="EMBL/GenBank/DDBJ databases">
        <title>Genome sequencing for Strongylocentrotus purpuratus.</title>
        <authorList>
            <person name="Murali S."/>
            <person name="Liu Y."/>
            <person name="Vee V."/>
            <person name="English A."/>
            <person name="Wang M."/>
            <person name="Skinner E."/>
            <person name="Han Y."/>
            <person name="Muzny D.M."/>
            <person name="Worley K.C."/>
            <person name="Gibbs R.A."/>
        </authorList>
    </citation>
    <scope>NUCLEOTIDE SEQUENCE</scope>
</reference>
<evidence type="ECO:0000256" key="11">
    <source>
        <dbReference type="SAM" id="Coils"/>
    </source>
</evidence>
<dbReference type="InterPro" id="IPR027417">
    <property type="entry name" value="P-loop_NTPase"/>
</dbReference>
<feature type="region of interest" description="Disordered" evidence="12">
    <location>
        <begin position="256"/>
        <end position="277"/>
    </location>
</feature>
<dbReference type="Gene3D" id="3.40.850.10">
    <property type="entry name" value="Kinesin motor domain"/>
    <property type="match status" value="2"/>
</dbReference>
<dbReference type="GO" id="GO:0051231">
    <property type="term" value="P:spindle elongation"/>
    <property type="evidence" value="ECO:0000318"/>
    <property type="project" value="GO_Central"/>
</dbReference>
<name>A0A7M7NWH2_STRPU</name>
<evidence type="ECO:0000313" key="14">
    <source>
        <dbReference type="EnsemblMetazoa" id="XP_030841972"/>
    </source>
</evidence>
<dbReference type="Proteomes" id="UP000007110">
    <property type="component" value="Unassembled WGS sequence"/>
</dbReference>
<dbReference type="GO" id="GO:0005634">
    <property type="term" value="C:nucleus"/>
    <property type="evidence" value="ECO:0000318"/>
    <property type="project" value="GO_Central"/>
</dbReference>
<dbReference type="InterPro" id="IPR001752">
    <property type="entry name" value="Kinesin_motor_dom"/>
</dbReference>
<keyword evidence="3" id="KW-0597">Phosphoprotein</keyword>
<dbReference type="GO" id="GO:0072686">
    <property type="term" value="C:mitotic spindle"/>
    <property type="evidence" value="ECO:0000318"/>
    <property type="project" value="GO_Central"/>
</dbReference>
<evidence type="ECO:0000256" key="6">
    <source>
        <dbReference type="ARBA" id="ARBA00022840"/>
    </source>
</evidence>
<dbReference type="KEGG" id="spu:105442319"/>
<dbReference type="Pfam" id="PF00225">
    <property type="entry name" value="Kinesin"/>
    <property type="match status" value="1"/>
</dbReference>
<dbReference type="PRINTS" id="PR00380">
    <property type="entry name" value="KINESINHEAVY"/>
</dbReference>
<sequence>MSNLPISGNFSDTEDDVVEDEDEELRFQESIKKDLFTEFTSATPMKMARVSVAHAREPMKVYLRVRPFTNIEIQDGESQECMDQENRTTLLMRAPKNSFAFKSSQRGFGEMNHKFTFSNIFDEDTSQKVFFDDTMLATVKDVIDGHNCLVFTYGVTNAGKTYTIQGVPQDGGILPRSLDVIFNSIENRQYFSNRVKPRYFCDVVKLSEKQQKKEEDVKSKLLALGNVPSTGAADQTTMLEGESMMEDSLNTDLSRASYSASNDDTQDSSKLSESKMSTTKDFEALSNQTFLDEVNARIPDDTVVNVDAQGPVKFSIWISFAEIYNEYMYDLLEPLPKEKKIRRQALKLAEDKNGSIYIKGLKQIQVNNADEAYRVLKIGQRNLSIAATKLNHCSSRSHCIFSIKILRVVDVDDPHVARVSHLSFCDLAGSERYTRTQNTGDRLKEAGNINTSLLTLGKCIHALRYNQNHPKVHPKIIPFRESKLTRLFQSFFLGKGKASMVVNVNQCASGFDETMHVLKFSAIAKQVTTVTSKLDNKWKEPPAKKAKRPLRNVSLALNQALDCKVKGQRPSVPWATPGTIAQVMKETGHVASIEDTVFEEDEEEEEEEEEEEDSESDVADTPVAKKNENTSKIQKELMAVIDILKQKLVDEKSEKFYLETKIREEVCQEMADQLVEIEQDYNERLEEDKQRAEEVYEKRLEIYAKSVKKTRKRERNDGDAASDAAEQVSISLLAAEQNKVRDRNAQIEKLTSDLESTENSLRDFEDRMHNEATELNKTIADQKKCIAENESKVSSREKEFTDSKEALQNMIDELKRTIVEQKHRLVEQERDINSHEKEEMGDKESLQEQISELNKTVANQKKCLEEKEAWFSCREKELTESKDALQKQVEELSQTISEEREKGREIMENNETILEQMEELNQTGRENKEAFTQMEKKVSSRAKEEKEVKEALQKQICELNQTIADLNDCLNEKESEISSQEKEISDTNETVQKQICELNQLIADQNNCLKEEKTKIDAQEKRISDIKETLQKQIVDLTQTIKEQKEKLVDRETEISAHEKEQVEGKDSLQKEISELKRTIADLEKSLEEEEAKSSTQEKLRLESKETLQKQISELEGTIEDQKKCLAENEAKFNAQKKELTDSKESVQKQIDDLNKITVEQKQKLAERETEISTHEKKQVEGKEALQEQIEELKTVVDVQKDQLCKKTDRIDTLERELEVRQIVLAEKVGELTTVIENQQAEIKKQAEGLELKTKQMQESTSLQHKDLEEHDTLVSDLEERIEVLAGAEKQLADAKKEMDEQEIQIADLYKQLEEREAKVKETGETMAAELCAEIKMHEEAQKEMRNSILKKTQNETEAKKLIEDQEASNEELKAIVETKERQIEELEETLSSRDEEIKEMEAKLETSSRKASVEESETQTEMEYSSENFTSSSSSEESAGQELSRKKMSGMPSTTSLASTISTTSTEEDDDDSIIIIEPEDQAGYKAGRLSRVEIDATPLQKKNSRKGRAAKITKTSLRSSRKRGGGGDDDQEESSKKLRGDDGVGVKPKGRARRATRASSKTSLNEEIENQPEDGTSPSATSLSGSSQRRGPLARINEYLQNSPIGKSVYDTAPSSSLACTSTGAAIGAASPSAEVTPSSPPSHTNLMVKSLACTVNLTPSVILPAKRLVDTATAAASPSSAEVVKPPSPSPPKAVEMATFVPSMVPERQKRKRKLYKTDISAPFEASPHEMISRQYVGEAKSTEGAVTVITRKLRSRAKKY</sequence>
<proteinExistence type="inferred from homology"/>
<evidence type="ECO:0000256" key="3">
    <source>
        <dbReference type="ARBA" id="ARBA00022553"/>
    </source>
</evidence>
<feature type="compositionally biased region" description="Low complexity" evidence="12">
    <location>
        <begin position="1424"/>
        <end position="1443"/>
    </location>
</feature>
<dbReference type="PROSITE" id="PS00411">
    <property type="entry name" value="KINESIN_MOTOR_1"/>
    <property type="match status" value="1"/>
</dbReference>
<keyword evidence="9" id="KW-0206">Cytoskeleton</keyword>
<feature type="compositionally biased region" description="Basic and acidic residues" evidence="12">
    <location>
        <begin position="1387"/>
        <end position="1414"/>
    </location>
</feature>
<dbReference type="GeneID" id="105442319"/>
<feature type="compositionally biased region" description="Acidic residues" evidence="12">
    <location>
        <begin position="1467"/>
        <end position="1482"/>
    </location>
</feature>
<feature type="region of interest" description="Disordered" evidence="12">
    <location>
        <begin position="1"/>
        <end position="20"/>
    </location>
</feature>
<dbReference type="OMA" id="WSLKATY"/>
<organism evidence="14 15">
    <name type="scientific">Strongylocentrotus purpuratus</name>
    <name type="common">Purple sea urchin</name>
    <dbReference type="NCBI Taxonomy" id="7668"/>
    <lineage>
        <taxon>Eukaryota</taxon>
        <taxon>Metazoa</taxon>
        <taxon>Echinodermata</taxon>
        <taxon>Eleutherozoa</taxon>
        <taxon>Echinozoa</taxon>
        <taxon>Echinoidea</taxon>
        <taxon>Euechinoidea</taxon>
        <taxon>Echinacea</taxon>
        <taxon>Camarodonta</taxon>
        <taxon>Echinidea</taxon>
        <taxon>Strongylocentrotidae</taxon>
        <taxon>Strongylocentrotus</taxon>
    </lineage>
</organism>
<protein>
    <recommendedName>
        <fullName evidence="13">Kinesin motor domain-containing protein</fullName>
    </recommendedName>
</protein>
<dbReference type="RefSeq" id="XP_030841972.1">
    <property type="nucleotide sequence ID" value="XM_030986112.1"/>
</dbReference>
<feature type="coiled-coil region" evidence="11">
    <location>
        <begin position="1278"/>
        <end position="1319"/>
    </location>
</feature>
<feature type="compositionally biased region" description="Basic residues" evidence="12">
    <location>
        <begin position="1504"/>
        <end position="1513"/>
    </location>
</feature>